<comment type="caution">
    <text evidence="3">The sequence shown here is derived from an EMBL/GenBank/DDBJ whole genome shotgun (WGS) entry which is preliminary data.</text>
</comment>
<feature type="compositionally biased region" description="Polar residues" evidence="1">
    <location>
        <begin position="185"/>
        <end position="195"/>
    </location>
</feature>
<evidence type="ECO:0008006" key="5">
    <source>
        <dbReference type="Google" id="ProtNLM"/>
    </source>
</evidence>
<dbReference type="EMBL" id="JAUSWH010000002">
    <property type="protein sequence ID" value="MDQ0454565.1"/>
    <property type="molecule type" value="Genomic_DNA"/>
</dbReference>
<feature type="region of interest" description="Disordered" evidence="1">
    <location>
        <begin position="39"/>
        <end position="237"/>
    </location>
</feature>
<accession>A0ABU0IAP3</accession>
<feature type="transmembrane region" description="Helical" evidence="2">
    <location>
        <begin position="12"/>
        <end position="35"/>
    </location>
</feature>
<protein>
    <recommendedName>
        <fullName evidence="5">DUF930 domain-containing protein</fullName>
    </recommendedName>
</protein>
<evidence type="ECO:0000313" key="3">
    <source>
        <dbReference type="EMBL" id="MDQ0454565.1"/>
    </source>
</evidence>
<feature type="compositionally biased region" description="Low complexity" evidence="1">
    <location>
        <begin position="103"/>
        <end position="116"/>
    </location>
</feature>
<feature type="compositionally biased region" description="Basic and acidic residues" evidence="1">
    <location>
        <begin position="57"/>
        <end position="82"/>
    </location>
</feature>
<evidence type="ECO:0000256" key="2">
    <source>
        <dbReference type="SAM" id="Phobius"/>
    </source>
</evidence>
<evidence type="ECO:0000313" key="4">
    <source>
        <dbReference type="Proteomes" id="UP001235269"/>
    </source>
</evidence>
<dbReference type="InterPro" id="IPR009273">
    <property type="entry name" value="DUF930"/>
</dbReference>
<feature type="compositionally biased region" description="Low complexity" evidence="1">
    <location>
        <begin position="223"/>
        <end position="234"/>
    </location>
</feature>
<dbReference type="Proteomes" id="UP001235269">
    <property type="component" value="Unassembled WGS sequence"/>
</dbReference>
<reference evidence="3 4" key="1">
    <citation type="submission" date="2023-07" db="EMBL/GenBank/DDBJ databases">
        <title>Genomic Encyclopedia of Type Strains, Phase IV (KMG-IV): sequencing the most valuable type-strain genomes for metagenomic binning, comparative biology and taxonomic classification.</title>
        <authorList>
            <person name="Goeker M."/>
        </authorList>
    </citation>
    <scope>NUCLEOTIDE SEQUENCE [LARGE SCALE GENOMIC DNA]</scope>
    <source>
        <strain evidence="3 4">DSM 100301</strain>
    </source>
</reference>
<dbReference type="RefSeq" id="WP_307156773.1">
    <property type="nucleotide sequence ID" value="NZ_JAUSWH010000002.1"/>
</dbReference>
<keyword evidence="2" id="KW-0812">Transmembrane</keyword>
<dbReference type="Pfam" id="PF06059">
    <property type="entry name" value="DUF930"/>
    <property type="match status" value="1"/>
</dbReference>
<keyword evidence="2" id="KW-1133">Transmembrane helix</keyword>
<name>A0ABU0IAP3_9HYPH</name>
<keyword evidence="4" id="KW-1185">Reference proteome</keyword>
<keyword evidence="2" id="KW-0472">Membrane</keyword>
<feature type="compositionally biased region" description="Basic and acidic residues" evidence="1">
    <location>
        <begin position="120"/>
        <end position="131"/>
    </location>
</feature>
<organism evidence="3 4">
    <name type="scientific">Rhizobium paknamense</name>
    <dbReference type="NCBI Taxonomy" id="1206817"/>
    <lineage>
        <taxon>Bacteria</taxon>
        <taxon>Pseudomonadati</taxon>
        <taxon>Pseudomonadota</taxon>
        <taxon>Alphaproteobacteria</taxon>
        <taxon>Hyphomicrobiales</taxon>
        <taxon>Rhizobiaceae</taxon>
        <taxon>Rhizobium/Agrobacterium group</taxon>
        <taxon>Rhizobium</taxon>
    </lineage>
</organism>
<sequence>MADLAQLPPRRRAWFFWGLGASLLLHALFVLPLLIHPPKPAQDPSKEESISVSLVPPEEKKKEPEKPVDFDFKVSEKPEKPKPAPAKPEAAKPAEPKPPAPKPAAAKPQAAAAPQAFESAARDEQAEKSEETPSQSQSDTEKPGEGMASEATKGQAAAGLPDRQTPPQPPALPQDVKPPEASLPPQATASPNTAQTGGGIVTEQRFSVSEEGSDVPPVPQAKPAPQAGGQKAPALKPAKRVYSKDMLSDPHVREALGKLPPQRRIVQICSIEMLEQIRRSVPGSFPDVITGSPGTQEKISARLMDVQGAAYRSQGRWFDISYRCETDEKTSTITAFSFQIGAEIPRSAWQARRLPTH</sequence>
<proteinExistence type="predicted"/>
<evidence type="ECO:0000256" key="1">
    <source>
        <dbReference type="SAM" id="MobiDB-lite"/>
    </source>
</evidence>
<gene>
    <name evidence="3" type="ORF">QO005_000892</name>
</gene>